<feature type="transmembrane region" description="Helical" evidence="2">
    <location>
        <begin position="333"/>
        <end position="354"/>
    </location>
</feature>
<feature type="transmembrane region" description="Helical" evidence="2">
    <location>
        <begin position="236"/>
        <end position="257"/>
    </location>
</feature>
<feature type="transmembrane region" description="Helical" evidence="2">
    <location>
        <begin position="269"/>
        <end position="293"/>
    </location>
</feature>
<feature type="region of interest" description="Disordered" evidence="1">
    <location>
        <begin position="1"/>
        <end position="68"/>
    </location>
</feature>
<gene>
    <name evidence="3" type="ORF">CP967_09605</name>
</gene>
<evidence type="ECO:0000313" key="4">
    <source>
        <dbReference type="Proteomes" id="UP000326178"/>
    </source>
</evidence>
<evidence type="ECO:0000313" key="3">
    <source>
        <dbReference type="EMBL" id="QEU76478.1"/>
    </source>
</evidence>
<evidence type="ECO:0000256" key="2">
    <source>
        <dbReference type="SAM" id="Phobius"/>
    </source>
</evidence>
<protein>
    <submittedName>
        <fullName evidence="3">Uncharacterized protein</fullName>
    </submittedName>
</protein>
<reference evidence="3 4" key="1">
    <citation type="submission" date="2017-09" db="EMBL/GenBank/DDBJ databases">
        <authorList>
            <person name="Lee N."/>
            <person name="Cho B.-K."/>
        </authorList>
    </citation>
    <scope>NUCLEOTIDE SEQUENCE [LARGE SCALE GENOMIC DNA]</scope>
    <source>
        <strain evidence="3 4">ATCC 12769</strain>
    </source>
</reference>
<keyword evidence="2" id="KW-1133">Transmembrane helix</keyword>
<organism evidence="3 4">
    <name type="scientific">Streptomyces nitrosporeus</name>
    <dbReference type="NCBI Taxonomy" id="28894"/>
    <lineage>
        <taxon>Bacteria</taxon>
        <taxon>Bacillati</taxon>
        <taxon>Actinomycetota</taxon>
        <taxon>Actinomycetes</taxon>
        <taxon>Kitasatosporales</taxon>
        <taxon>Streptomycetaceae</taxon>
        <taxon>Streptomyces</taxon>
    </lineage>
</organism>
<keyword evidence="2" id="KW-0472">Membrane</keyword>
<keyword evidence="2" id="KW-0812">Transmembrane</keyword>
<sequence length="367" mass="39862">MPPVPPQPGAGPYQGGNPYQGPGPYQGGNPYQGPGPYQGPDPYRGGSPYQGPNPYQGGPQPYPGPSPVPYPQLPVPYGPYMPPPPSVWQRFRAGDWPPLSTLLQRLGAHWYVLAALVCCALPFFLMFVIGYPMARSARLMAHRRFPPFHRRVQDPQVTRVQKARAWCALAASLLILCLYGTEADVEELQEQFMIRLAITPWLLLLTAPVVILVLFRISSPAARPRMRAGIGPAARSALWFVGATTAVPLLFMGAVFIGVQLQDADPPALFTLATFVPALWMVLFVGFASVSVVRTVFGTSEMHAALPALLTGLLVWELTAVNLLSGMPPGPPLVQIAAVVCGPASVSAVAWWELRRLRTRFGVRLRA</sequence>
<proteinExistence type="predicted"/>
<feature type="transmembrane region" description="Helical" evidence="2">
    <location>
        <begin position="193"/>
        <end position="215"/>
    </location>
</feature>
<keyword evidence="4" id="KW-1185">Reference proteome</keyword>
<dbReference type="EMBL" id="CP023702">
    <property type="protein sequence ID" value="QEU76478.1"/>
    <property type="molecule type" value="Genomic_DNA"/>
</dbReference>
<feature type="transmembrane region" description="Helical" evidence="2">
    <location>
        <begin position="305"/>
        <end position="327"/>
    </location>
</feature>
<dbReference type="OrthoDB" id="4217684at2"/>
<feature type="transmembrane region" description="Helical" evidence="2">
    <location>
        <begin position="163"/>
        <end position="181"/>
    </location>
</feature>
<dbReference type="Proteomes" id="UP000326178">
    <property type="component" value="Chromosome"/>
</dbReference>
<feature type="transmembrane region" description="Helical" evidence="2">
    <location>
        <begin position="108"/>
        <end position="134"/>
    </location>
</feature>
<accession>A0A5J6FJC2</accession>
<feature type="compositionally biased region" description="Low complexity" evidence="1">
    <location>
        <begin position="15"/>
        <end position="59"/>
    </location>
</feature>
<dbReference type="AlphaFoldDB" id="A0A5J6FJC2"/>
<name>A0A5J6FJC2_9ACTN</name>
<evidence type="ECO:0000256" key="1">
    <source>
        <dbReference type="SAM" id="MobiDB-lite"/>
    </source>
</evidence>
<dbReference type="KEGG" id="snk:CP967_09605"/>